<dbReference type="NCBIfam" id="TIGR00214">
    <property type="entry name" value="lipB"/>
    <property type="match status" value="1"/>
</dbReference>
<dbReference type="PIRSF" id="PIRSF016262">
    <property type="entry name" value="LPLase"/>
    <property type="match status" value="1"/>
</dbReference>
<reference evidence="9 10" key="1">
    <citation type="submission" date="2019-07" db="EMBL/GenBank/DDBJ databases">
        <authorList>
            <person name="Friedrich A."/>
            <person name="Schacherer J."/>
        </authorList>
    </citation>
    <scope>NUCLEOTIDE SEQUENCE [LARGE SCALE GENOMIC DNA]</scope>
</reference>
<evidence type="ECO:0000256" key="5">
    <source>
        <dbReference type="PIRNR" id="PIRNR016262"/>
    </source>
</evidence>
<keyword evidence="3 5" id="KW-0808">Transferase</keyword>
<organism evidence="9 10">
    <name type="scientific">Dekkera bruxellensis</name>
    <name type="common">Brettanomyces custersii</name>
    <dbReference type="NCBI Taxonomy" id="5007"/>
    <lineage>
        <taxon>Eukaryota</taxon>
        <taxon>Fungi</taxon>
        <taxon>Dikarya</taxon>
        <taxon>Ascomycota</taxon>
        <taxon>Saccharomycotina</taxon>
        <taxon>Pichiomycetes</taxon>
        <taxon>Pichiales</taxon>
        <taxon>Pichiaceae</taxon>
        <taxon>Brettanomyces</taxon>
    </lineage>
</organism>
<feature type="binding site" evidence="7">
    <location>
        <begin position="197"/>
        <end position="199"/>
    </location>
    <ligand>
        <name>substrate</name>
    </ligand>
</feature>
<evidence type="ECO:0000313" key="10">
    <source>
        <dbReference type="Proteomes" id="UP000478008"/>
    </source>
</evidence>
<dbReference type="InterPro" id="IPR045864">
    <property type="entry name" value="aa-tRNA-synth_II/BPL/LPL"/>
</dbReference>
<evidence type="ECO:0000256" key="8">
    <source>
        <dbReference type="PIRSR" id="PIRSR016262-3"/>
    </source>
</evidence>
<evidence type="ECO:0000256" key="6">
    <source>
        <dbReference type="PIRSR" id="PIRSR016262-1"/>
    </source>
</evidence>
<dbReference type="InterPro" id="IPR004143">
    <property type="entry name" value="BPL_LPL_catalytic"/>
</dbReference>
<protein>
    <recommendedName>
        <fullName evidence="5">Octanoyltransferase</fullName>
        <ecNumber evidence="5">2.3.1.181</ecNumber>
    </recommendedName>
</protein>
<sequence>MSSNSCTKIFEPLNLCAKTLKHIHFKGLSQYEQANTIQEYLVKKNMAHRDYHILEKNPRIVQNGRLPKVEPPAIYPTVLSFEFKPVYTGGKREKKHTGLRDIEKMEDIKHVEFVQTNRGGQVTFHGPGQIVIYPILTLSNFHGLTSRCYISTLEKSIIGVLSGDPFHLTAKTTENTGVWVNSREIYNNGTSIKKISSIGVNVRRSVTCHGCSINCSTDLSYLNDPRFVMCGLPQFKQTSILNELGTLPIGLDKVADLFVKQIAKRLGVSSIETFSLSGNGPIESQFPALDGICEMKK</sequence>
<evidence type="ECO:0000256" key="3">
    <source>
        <dbReference type="ARBA" id="ARBA00022679"/>
    </source>
</evidence>
<feature type="binding site" evidence="7">
    <location>
        <begin position="118"/>
        <end position="125"/>
    </location>
    <ligand>
        <name>substrate</name>
    </ligand>
</feature>
<evidence type="ECO:0000256" key="4">
    <source>
        <dbReference type="ARBA" id="ARBA00023315"/>
    </source>
</evidence>
<dbReference type="PROSITE" id="PS51733">
    <property type="entry name" value="BPL_LPL_CATALYTIC"/>
    <property type="match status" value="1"/>
</dbReference>
<dbReference type="PROSITE" id="PS01313">
    <property type="entry name" value="LIPB"/>
    <property type="match status" value="1"/>
</dbReference>
<dbReference type="PANTHER" id="PTHR10993:SF7">
    <property type="entry name" value="LIPOYLTRANSFERASE 2, MITOCHONDRIAL-RELATED"/>
    <property type="match status" value="1"/>
</dbReference>
<name>A0A7D9GZP4_DEKBR</name>
<dbReference type="Gene3D" id="3.30.930.10">
    <property type="entry name" value="Bira Bifunctional Protein, Domain 2"/>
    <property type="match status" value="1"/>
</dbReference>
<feature type="site" description="Lowers pKa of active site Cys" evidence="8">
    <location>
        <position position="194"/>
    </location>
</feature>
<dbReference type="AlphaFoldDB" id="A0A7D9GZP4"/>
<dbReference type="InterPro" id="IPR020605">
    <property type="entry name" value="Octanoyltransferase_CS"/>
</dbReference>
<dbReference type="GO" id="GO:0009249">
    <property type="term" value="P:protein lipoylation"/>
    <property type="evidence" value="ECO:0007669"/>
    <property type="project" value="InterPro"/>
</dbReference>
<proteinExistence type="inferred from homology"/>
<comment type="function">
    <text evidence="5">Catalyzes the transfer of endogenously produced octanoic acid from octanoyl-acyl-carrier-protein onto the lipoyl domains of lipoate-dependent enzymes. Lipoyl-ACP can also act as a substrate although octanoyl-ACP is likely to be the physiological substrate.</text>
</comment>
<dbReference type="EC" id="2.3.1.181" evidence="5"/>
<comment type="catalytic activity">
    <reaction evidence="5">
        <text>octanoyl-[ACP] + L-lysyl-[protein] = N(6)-octanoyl-L-lysyl-[protein] + holo-[ACP] + H(+)</text>
        <dbReference type="Rhea" id="RHEA:17665"/>
        <dbReference type="Rhea" id="RHEA-COMP:9636"/>
        <dbReference type="Rhea" id="RHEA-COMP:9685"/>
        <dbReference type="Rhea" id="RHEA-COMP:9752"/>
        <dbReference type="Rhea" id="RHEA-COMP:9928"/>
        <dbReference type="ChEBI" id="CHEBI:15378"/>
        <dbReference type="ChEBI" id="CHEBI:29969"/>
        <dbReference type="ChEBI" id="CHEBI:64479"/>
        <dbReference type="ChEBI" id="CHEBI:78463"/>
        <dbReference type="ChEBI" id="CHEBI:78809"/>
        <dbReference type="EC" id="2.3.1.181"/>
    </reaction>
</comment>
<dbReference type="UniPathway" id="UPA00538">
    <property type="reaction ID" value="UER00592"/>
</dbReference>
<keyword evidence="10" id="KW-1185">Reference proteome</keyword>
<dbReference type="Proteomes" id="UP000478008">
    <property type="component" value="Unassembled WGS sequence"/>
</dbReference>
<dbReference type="InterPro" id="IPR000544">
    <property type="entry name" value="Octanoyltransferase"/>
</dbReference>
<feature type="active site" description="Acyl-thioester intermediate" evidence="6">
    <location>
        <position position="230"/>
    </location>
</feature>
<evidence type="ECO:0000313" key="9">
    <source>
        <dbReference type="EMBL" id="VUG18086.1"/>
    </source>
</evidence>
<dbReference type="PANTHER" id="PTHR10993">
    <property type="entry name" value="OCTANOYLTRANSFERASE"/>
    <property type="match status" value="1"/>
</dbReference>
<dbReference type="GO" id="GO:0033819">
    <property type="term" value="F:lipoyl(octanoyl) transferase activity"/>
    <property type="evidence" value="ECO:0007669"/>
    <property type="project" value="UniProtKB-EC"/>
</dbReference>
<dbReference type="SUPFAM" id="SSF55681">
    <property type="entry name" value="Class II aaRS and biotin synthetases"/>
    <property type="match status" value="1"/>
</dbReference>
<comment type="similarity">
    <text evidence="2 5">Belongs to the LipB family.</text>
</comment>
<evidence type="ECO:0000256" key="2">
    <source>
        <dbReference type="ARBA" id="ARBA00007907"/>
    </source>
</evidence>
<keyword evidence="4 5" id="KW-0012">Acyltransferase</keyword>
<feature type="binding site" evidence="7">
    <location>
        <begin position="210"/>
        <end position="212"/>
    </location>
    <ligand>
        <name>substrate</name>
    </ligand>
</feature>
<evidence type="ECO:0000256" key="1">
    <source>
        <dbReference type="ARBA" id="ARBA00004821"/>
    </source>
</evidence>
<dbReference type="EMBL" id="CABFWN010000003">
    <property type="protein sequence ID" value="VUG18086.1"/>
    <property type="molecule type" value="Genomic_DNA"/>
</dbReference>
<accession>A0A7D9GZP4</accession>
<dbReference type="Pfam" id="PF21948">
    <property type="entry name" value="LplA-B_cat"/>
    <property type="match status" value="1"/>
</dbReference>
<evidence type="ECO:0000256" key="7">
    <source>
        <dbReference type="PIRSR" id="PIRSR016262-2"/>
    </source>
</evidence>
<gene>
    <name evidence="9" type="ORF">DEBR0S3_01948G</name>
</gene>
<comment type="pathway">
    <text evidence="1 5">Protein modification; protein lipoylation via endogenous pathway; protein N(6)-(lipoyl)lysine from octanoyl-[acyl-carrier-protein]: step 1/2.</text>
</comment>